<accession>A0A0M9DM88</accession>
<dbReference type="Proteomes" id="UP000037977">
    <property type="component" value="Unassembled WGS sequence"/>
</dbReference>
<protein>
    <recommendedName>
        <fullName evidence="3">Phage tail protein</fullName>
    </recommendedName>
</protein>
<name>A0A0M9DM88_9BACI</name>
<keyword evidence="2" id="KW-1185">Reference proteome</keyword>
<organism evidence="1 2">
    <name type="scientific">Lysinibacillus macroides</name>
    <dbReference type="NCBI Taxonomy" id="33935"/>
    <lineage>
        <taxon>Bacteria</taxon>
        <taxon>Bacillati</taxon>
        <taxon>Bacillota</taxon>
        <taxon>Bacilli</taxon>
        <taxon>Bacillales</taxon>
        <taxon>Bacillaceae</taxon>
        <taxon>Lysinibacillus</taxon>
    </lineage>
</organism>
<dbReference type="Gene3D" id="2.40.30.200">
    <property type="match status" value="1"/>
</dbReference>
<sequence>MLESIHFMYDNISSKDMGVNIAWSKGGLFEENFLPSRKIIERKVANNEKPYFQRVEHEPLSFQLSFYLENWVEDKDIRKIARWLFQPYYKPLVFDSNPNRVIHALIEGNSALLHNGLKQGYVELSIRCDSPYTYSQEQSFTNLTFRDANTGYHIIDDSHTFAQGEFINTKVTSNGLTIDNINNSWGILYANTKKWGEL</sequence>
<evidence type="ECO:0000313" key="1">
    <source>
        <dbReference type="EMBL" id="KOY83022.1"/>
    </source>
</evidence>
<dbReference type="STRING" id="33935.ADM90_06860"/>
<dbReference type="EMBL" id="LGCI01000005">
    <property type="protein sequence ID" value="KOY83022.1"/>
    <property type="molecule type" value="Genomic_DNA"/>
</dbReference>
<reference evidence="1 2" key="1">
    <citation type="submission" date="2015-07" db="EMBL/GenBank/DDBJ databases">
        <title>Genome sequencing project for genomic taxonomy and phylogenomics of Bacillus-like bacteria.</title>
        <authorList>
            <person name="Liu B."/>
            <person name="Wang J."/>
            <person name="Zhu Y."/>
            <person name="Liu G."/>
            <person name="Chen Q."/>
            <person name="Chen Z."/>
            <person name="Che J."/>
            <person name="Ge C."/>
            <person name="Shi H."/>
            <person name="Pan Z."/>
            <person name="Liu X."/>
        </authorList>
    </citation>
    <scope>NUCLEOTIDE SEQUENCE [LARGE SCALE GENOMIC DNA]</scope>
    <source>
        <strain evidence="1 2">DSM 54</strain>
    </source>
</reference>
<evidence type="ECO:0008006" key="3">
    <source>
        <dbReference type="Google" id="ProtNLM"/>
    </source>
</evidence>
<dbReference type="RefSeq" id="WP_053994268.1">
    <property type="nucleotide sequence ID" value="NZ_CP065643.1"/>
</dbReference>
<dbReference type="AlphaFoldDB" id="A0A0M9DM88"/>
<evidence type="ECO:0000313" key="2">
    <source>
        <dbReference type="Proteomes" id="UP000037977"/>
    </source>
</evidence>
<comment type="caution">
    <text evidence="1">The sequence shown here is derived from an EMBL/GenBank/DDBJ whole genome shotgun (WGS) entry which is preliminary data.</text>
</comment>
<proteinExistence type="predicted"/>
<dbReference type="OrthoDB" id="2731856at2"/>
<gene>
    <name evidence="1" type="ORF">ADM90_06860</name>
</gene>
<dbReference type="PATRIC" id="fig|33935.3.peg.813"/>